<dbReference type="Gene3D" id="3.40.30.10">
    <property type="entry name" value="Glutaredoxin"/>
    <property type="match status" value="1"/>
</dbReference>
<dbReference type="InterPro" id="IPR004046">
    <property type="entry name" value="GST_C"/>
</dbReference>
<dbReference type="SUPFAM" id="SSF52833">
    <property type="entry name" value="Thioredoxin-like"/>
    <property type="match status" value="1"/>
</dbReference>
<dbReference type="InterPro" id="IPR036282">
    <property type="entry name" value="Glutathione-S-Trfase_C_sf"/>
</dbReference>
<comment type="caution">
    <text evidence="2">The sequence shown here is derived from an EMBL/GenBank/DDBJ whole genome shotgun (WGS) entry which is preliminary data.</text>
</comment>
<proteinExistence type="predicted"/>
<accession>A0ABV7VV15</accession>
<feature type="domain" description="Glutathione S-transferase C-terminal" evidence="1">
    <location>
        <begin position="154"/>
        <end position="211"/>
    </location>
</feature>
<name>A0ABV7VV15_9GAMM</name>
<reference evidence="3" key="1">
    <citation type="journal article" date="2019" name="Int. J. Syst. Evol. Microbiol.">
        <title>The Global Catalogue of Microorganisms (GCM) 10K type strain sequencing project: providing services to taxonomists for standard genome sequencing and annotation.</title>
        <authorList>
            <consortium name="The Broad Institute Genomics Platform"/>
            <consortium name="The Broad Institute Genome Sequencing Center for Infectious Disease"/>
            <person name="Wu L."/>
            <person name="Ma J."/>
        </authorList>
    </citation>
    <scope>NUCLEOTIDE SEQUENCE [LARGE SCALE GENOMIC DNA]</scope>
    <source>
        <strain evidence="3">KCTC 42424</strain>
    </source>
</reference>
<dbReference type="InterPro" id="IPR036249">
    <property type="entry name" value="Thioredoxin-like_sf"/>
</dbReference>
<evidence type="ECO:0000313" key="2">
    <source>
        <dbReference type="EMBL" id="MFC3681062.1"/>
    </source>
</evidence>
<sequence length="257" mass="29063">MAVNYIGLSQAQAATGVRMIVPQGVPSPWSEAAKALLWLRAIPWQAVYLDQRDDDMARWSGRRSAPVLFYNQQAPLYRWHDIVAFTQQHGSGQSLVPDEPQQQQQVMAWCQRLCDARGLGWNRRLIGVDKGLKGEAGGYPEFIARYLGKKYGYDAAQAHRYQPAVIAELQALAQQLRQQKSQGSPFLVGTRLTIADIYLACFMAFFKPYDDSVCAMSPVLRTVFETLDTPLEKALEPILLAHRDFIYQQFLELPLTL</sequence>
<evidence type="ECO:0000313" key="3">
    <source>
        <dbReference type="Proteomes" id="UP001595722"/>
    </source>
</evidence>
<dbReference type="Proteomes" id="UP001595722">
    <property type="component" value="Unassembled WGS sequence"/>
</dbReference>
<dbReference type="Pfam" id="PF00043">
    <property type="entry name" value="GST_C"/>
    <property type="match status" value="1"/>
</dbReference>
<gene>
    <name evidence="2" type="ORF">ACFOMG_13225</name>
</gene>
<organism evidence="2 3">
    <name type="scientific">Bacterioplanoides pacificum</name>
    <dbReference type="NCBI Taxonomy" id="1171596"/>
    <lineage>
        <taxon>Bacteria</taxon>
        <taxon>Pseudomonadati</taxon>
        <taxon>Pseudomonadota</taxon>
        <taxon>Gammaproteobacteria</taxon>
        <taxon>Oceanospirillales</taxon>
        <taxon>Oceanospirillaceae</taxon>
        <taxon>Bacterioplanoides</taxon>
    </lineage>
</organism>
<dbReference type="SUPFAM" id="SSF47616">
    <property type="entry name" value="GST C-terminal domain-like"/>
    <property type="match status" value="1"/>
</dbReference>
<evidence type="ECO:0000259" key="1">
    <source>
        <dbReference type="Pfam" id="PF00043"/>
    </source>
</evidence>
<dbReference type="Gene3D" id="1.20.1050.10">
    <property type="match status" value="1"/>
</dbReference>
<protein>
    <submittedName>
        <fullName evidence="2">Glutathione binding-like protein</fullName>
    </submittedName>
</protein>
<keyword evidence="3" id="KW-1185">Reference proteome</keyword>
<dbReference type="RefSeq" id="WP_376867233.1">
    <property type="nucleotide sequence ID" value="NZ_JBHRYB010000013.1"/>
</dbReference>
<dbReference type="EMBL" id="JBHRYB010000013">
    <property type="protein sequence ID" value="MFC3681062.1"/>
    <property type="molecule type" value="Genomic_DNA"/>
</dbReference>